<dbReference type="SUPFAM" id="SSF52266">
    <property type="entry name" value="SGNH hydrolase"/>
    <property type="match status" value="1"/>
</dbReference>
<dbReference type="Gene3D" id="3.40.50.1110">
    <property type="entry name" value="SGNH hydrolase"/>
    <property type="match status" value="1"/>
</dbReference>
<dbReference type="AlphaFoldDB" id="A0A532V4W0"/>
<evidence type="ECO:0000313" key="1">
    <source>
        <dbReference type="EMBL" id="TKJ42208.1"/>
    </source>
</evidence>
<gene>
    <name evidence="1" type="ORF">CEE37_00590</name>
</gene>
<dbReference type="EMBL" id="NJBN01000001">
    <property type="protein sequence ID" value="TKJ42208.1"/>
    <property type="molecule type" value="Genomic_DNA"/>
</dbReference>
<comment type="caution">
    <text evidence="1">The sequence shown here is derived from an EMBL/GenBank/DDBJ whole genome shotgun (WGS) entry which is preliminary data.</text>
</comment>
<sequence>MNFPLKLRKYALNSLLLIASLLICLLIGELILQAFLNPVDYLEPKLIADDVIRWRIEPFSAGHDDWGYRNESVPDSVDIVTIGDSQTYGANVLKDNTWPVLLEKLLQERVYNLGLGGYGPIQYFHLLKEKAFTLNPSTVVAGFYYGNDLQDAFLMASKYEYWNHLLSEEFYQDSIWSYPDLNVGRSAFLVEIRKLLLNRSILYRLLRELLTNTIYATVKSLLGEADEITVLKNPKSGIKTAFAPPWQIQFIDQSVPAISEGLRISLQMFQEMNQLCIDKNIGFIVLLIPTKESVFTHHLLKRPELKHARTIKYIISNEAAINSQVKNHFDVHHINFIDLLPVFQAAIDSTVIYPPSIDAHPNKLGHSIIADTLGKYLGYVESYSSEQN</sequence>
<dbReference type="InterPro" id="IPR036514">
    <property type="entry name" value="SGNH_hydro_sf"/>
</dbReference>
<dbReference type="Proteomes" id="UP000319619">
    <property type="component" value="Unassembled WGS sequence"/>
</dbReference>
<dbReference type="GO" id="GO:0016788">
    <property type="term" value="F:hydrolase activity, acting on ester bonds"/>
    <property type="evidence" value="ECO:0007669"/>
    <property type="project" value="UniProtKB-ARBA"/>
</dbReference>
<organism evidence="1 2">
    <name type="scientific">candidate division LCP-89 bacterium B3_LCP</name>
    <dbReference type="NCBI Taxonomy" id="2012998"/>
    <lineage>
        <taxon>Bacteria</taxon>
        <taxon>Pseudomonadati</taxon>
        <taxon>Bacteria division LCP-89</taxon>
    </lineage>
</organism>
<evidence type="ECO:0008006" key="3">
    <source>
        <dbReference type="Google" id="ProtNLM"/>
    </source>
</evidence>
<evidence type="ECO:0000313" key="2">
    <source>
        <dbReference type="Proteomes" id="UP000319619"/>
    </source>
</evidence>
<protein>
    <recommendedName>
        <fullName evidence="3">SGNH hydrolase-type esterase domain-containing protein</fullName>
    </recommendedName>
</protein>
<proteinExistence type="predicted"/>
<name>A0A532V4W0_UNCL8</name>
<reference evidence="1 2" key="1">
    <citation type="submission" date="2017-06" db="EMBL/GenBank/DDBJ databases">
        <title>Novel microbial phyla capable of carbon fixation and sulfur reduction in deep-sea sediments.</title>
        <authorList>
            <person name="Huang J."/>
            <person name="Baker B."/>
            <person name="Wang Y."/>
        </authorList>
    </citation>
    <scope>NUCLEOTIDE SEQUENCE [LARGE SCALE GENOMIC DNA]</scope>
    <source>
        <strain evidence="1">B3_LCP</strain>
    </source>
</reference>
<accession>A0A532V4W0</accession>